<proteinExistence type="predicted"/>
<dbReference type="EMBL" id="JAVFKY010000001">
    <property type="protein sequence ID" value="KAK5582261.1"/>
    <property type="molecule type" value="Genomic_DNA"/>
</dbReference>
<feature type="signal peptide" evidence="1">
    <location>
        <begin position="1"/>
        <end position="17"/>
    </location>
</feature>
<gene>
    <name evidence="2" type="ORF">RB653_003844</name>
</gene>
<evidence type="ECO:0000313" key="2">
    <source>
        <dbReference type="EMBL" id="KAK5582261.1"/>
    </source>
</evidence>
<accession>A0AAN7YXG6</accession>
<feature type="chain" id="PRO_5043016648" evidence="1">
    <location>
        <begin position="18"/>
        <end position="51"/>
    </location>
</feature>
<evidence type="ECO:0000256" key="1">
    <source>
        <dbReference type="SAM" id="SignalP"/>
    </source>
</evidence>
<organism evidence="2 3">
    <name type="scientific">Dictyostelium firmibasis</name>
    <dbReference type="NCBI Taxonomy" id="79012"/>
    <lineage>
        <taxon>Eukaryota</taxon>
        <taxon>Amoebozoa</taxon>
        <taxon>Evosea</taxon>
        <taxon>Eumycetozoa</taxon>
        <taxon>Dictyostelia</taxon>
        <taxon>Dictyosteliales</taxon>
        <taxon>Dictyosteliaceae</taxon>
        <taxon>Dictyostelium</taxon>
    </lineage>
</organism>
<reference evidence="2 3" key="1">
    <citation type="submission" date="2023-11" db="EMBL/GenBank/DDBJ databases">
        <title>Dfirmibasis_genome.</title>
        <authorList>
            <person name="Edelbroek B."/>
            <person name="Kjellin J."/>
            <person name="Jerlstrom-Hultqvist J."/>
            <person name="Soderbom F."/>
        </authorList>
    </citation>
    <scope>NUCLEOTIDE SEQUENCE [LARGE SCALE GENOMIC DNA]</scope>
    <source>
        <strain evidence="2 3">TNS-C-14</strain>
    </source>
</reference>
<evidence type="ECO:0000313" key="3">
    <source>
        <dbReference type="Proteomes" id="UP001344447"/>
    </source>
</evidence>
<dbReference type="AlphaFoldDB" id="A0AAN7YXG6"/>
<protein>
    <submittedName>
        <fullName evidence="2">Uncharacterized protein</fullName>
    </submittedName>
</protein>
<keyword evidence="3" id="KW-1185">Reference proteome</keyword>
<sequence>MCEILLLLLFAFNIGGTEENGAIIQISNTSKYISIIINIVITIIITTIQNR</sequence>
<name>A0AAN7YXG6_9MYCE</name>
<keyword evidence="1" id="KW-0732">Signal</keyword>
<comment type="caution">
    <text evidence="2">The sequence shown here is derived from an EMBL/GenBank/DDBJ whole genome shotgun (WGS) entry which is preliminary data.</text>
</comment>
<dbReference type="Proteomes" id="UP001344447">
    <property type="component" value="Unassembled WGS sequence"/>
</dbReference>